<protein>
    <recommendedName>
        <fullName evidence="6">RRM domain-containing protein</fullName>
    </recommendedName>
</protein>
<keyword evidence="8" id="KW-1185">Reference proteome</keyword>
<dbReference type="CDD" id="cd12285">
    <property type="entry name" value="RRM3_RBM39_like"/>
    <property type="match status" value="1"/>
</dbReference>
<gene>
    <name evidence="7" type="primary">Mo02647</name>
    <name evidence="7" type="ORF">E5Q_02647</name>
</gene>
<feature type="compositionally biased region" description="Basic and acidic residues" evidence="5">
    <location>
        <begin position="47"/>
        <end position="113"/>
    </location>
</feature>
<dbReference type="RefSeq" id="XP_014565724.1">
    <property type="nucleotide sequence ID" value="XM_014710238.1"/>
</dbReference>
<dbReference type="HOGENOM" id="CLU_307972_0_0_1"/>
<dbReference type="AlphaFoldDB" id="G7DZH9"/>
<evidence type="ECO:0000259" key="6">
    <source>
        <dbReference type="PROSITE" id="PS50102"/>
    </source>
</evidence>
<dbReference type="eggNOG" id="KOG0147">
    <property type="taxonomic scope" value="Eukaryota"/>
</dbReference>
<feature type="compositionally biased region" description="Pro residues" evidence="5">
    <location>
        <begin position="254"/>
        <end position="265"/>
    </location>
</feature>
<proteinExistence type="predicted"/>
<dbReference type="GO" id="GO:0003723">
    <property type="term" value="F:RNA binding"/>
    <property type="evidence" value="ECO:0007669"/>
    <property type="project" value="UniProtKB-UniRule"/>
</dbReference>
<dbReference type="STRING" id="764103.G7DZH9"/>
<keyword evidence="1" id="KW-0597">Phosphoprotein</keyword>
<feature type="domain" description="RRM" evidence="6">
    <location>
        <begin position="273"/>
        <end position="351"/>
    </location>
</feature>
<dbReference type="SMART" id="SM00360">
    <property type="entry name" value="RRM"/>
    <property type="match status" value="3"/>
</dbReference>
<dbReference type="OrthoDB" id="5411533at2759"/>
<dbReference type="Gene3D" id="3.30.70.330">
    <property type="match status" value="3"/>
</dbReference>
<dbReference type="InterPro" id="IPR035979">
    <property type="entry name" value="RBD_domain_sf"/>
</dbReference>
<dbReference type="InterPro" id="IPR006509">
    <property type="entry name" value="RBM39_SF"/>
</dbReference>
<keyword evidence="3 4" id="KW-0694">RNA-binding</keyword>
<dbReference type="InterPro" id="IPR029123">
    <property type="entry name" value="RBM39_linker"/>
</dbReference>
<evidence type="ECO:0000256" key="1">
    <source>
        <dbReference type="ARBA" id="ARBA00022553"/>
    </source>
</evidence>
<feature type="compositionally biased region" description="Basic and acidic residues" evidence="5">
    <location>
        <begin position="11"/>
        <end position="39"/>
    </location>
</feature>
<dbReference type="PANTHER" id="PTHR48036">
    <property type="entry name" value="SPLICING FACTOR (PAD-1), PUTATIVE (AFU_ORTHOLOGUE AFUA_1G15810)-RELATED"/>
    <property type="match status" value="1"/>
</dbReference>
<evidence type="ECO:0000256" key="3">
    <source>
        <dbReference type="ARBA" id="ARBA00022884"/>
    </source>
</evidence>
<reference evidence="7 8" key="2">
    <citation type="journal article" date="2012" name="Open Biol.">
        <title>Characteristics of nucleosomes and linker DNA regions on the genome of the basidiomycete Mixia osmundae revealed by mono- and dinucleosome mapping.</title>
        <authorList>
            <person name="Nishida H."/>
            <person name="Kondo S."/>
            <person name="Matsumoto T."/>
            <person name="Suzuki Y."/>
            <person name="Yoshikawa H."/>
            <person name="Taylor T.D."/>
            <person name="Sugiyama J."/>
        </authorList>
    </citation>
    <scope>NUCLEOTIDE SEQUENCE [LARGE SCALE GENOMIC DNA]</scope>
    <source>
        <strain evidence="8">CBS 9802 / IAM 14324 / JCM 22182 / KY 12970</strain>
    </source>
</reference>
<accession>G7DZH9</accession>
<keyword evidence="2" id="KW-0677">Repeat</keyword>
<organism evidence="7 8">
    <name type="scientific">Mixia osmundae (strain CBS 9802 / IAM 14324 / JCM 22182 / KY 12970)</name>
    <dbReference type="NCBI Taxonomy" id="764103"/>
    <lineage>
        <taxon>Eukaryota</taxon>
        <taxon>Fungi</taxon>
        <taxon>Dikarya</taxon>
        <taxon>Basidiomycota</taxon>
        <taxon>Pucciniomycotina</taxon>
        <taxon>Mixiomycetes</taxon>
        <taxon>Mixiales</taxon>
        <taxon>Mixiaceae</taxon>
        <taxon>Mixia</taxon>
    </lineage>
</organism>
<dbReference type="GO" id="GO:0005634">
    <property type="term" value="C:nucleus"/>
    <property type="evidence" value="ECO:0007669"/>
    <property type="project" value="InterPro"/>
</dbReference>
<dbReference type="NCBIfam" id="TIGR01622">
    <property type="entry name" value="SF-CC1"/>
    <property type="match status" value="1"/>
</dbReference>
<feature type="compositionally biased region" description="Low complexity" evidence="5">
    <location>
        <begin position="183"/>
        <end position="193"/>
    </location>
</feature>
<feature type="region of interest" description="Disordered" evidence="5">
    <location>
        <begin position="1"/>
        <end position="271"/>
    </location>
</feature>
<dbReference type="GO" id="GO:0006397">
    <property type="term" value="P:mRNA processing"/>
    <property type="evidence" value="ECO:0007669"/>
    <property type="project" value="InterPro"/>
</dbReference>
<feature type="compositionally biased region" description="Basic and acidic residues" evidence="5">
    <location>
        <begin position="138"/>
        <end position="153"/>
    </location>
</feature>
<evidence type="ECO:0000256" key="4">
    <source>
        <dbReference type="PROSITE-ProRule" id="PRU00176"/>
    </source>
</evidence>
<dbReference type="InParanoid" id="G7DZH9"/>
<dbReference type="EMBL" id="BABT02000069">
    <property type="protein sequence ID" value="GAA95989.1"/>
    <property type="molecule type" value="Genomic_DNA"/>
</dbReference>
<feature type="domain" description="RRM" evidence="6">
    <location>
        <begin position="529"/>
        <end position="619"/>
    </location>
</feature>
<evidence type="ECO:0000256" key="2">
    <source>
        <dbReference type="ARBA" id="ARBA00022737"/>
    </source>
</evidence>
<feature type="compositionally biased region" description="Basic and acidic residues" evidence="5">
    <location>
        <begin position="194"/>
        <end position="250"/>
    </location>
</feature>
<name>G7DZH9_MIXOS</name>
<evidence type="ECO:0000313" key="8">
    <source>
        <dbReference type="Proteomes" id="UP000009131"/>
    </source>
</evidence>
<sequence length="959" mass="109920">MDDVEALLEAPLKRKSDRRDDDDKSRSPESSRRHRDSASRHSSSRHHREEEDRYKDRDHDRERDRDHDRGSRREEDRRDSRRDDERRSRRRYDDEEYESSSRRHREADDYPSERRRRRYETTEEEDPDPSRRSRRRHESPSRSSRDAGEDREHRSRRSTAADLMPDQDAAYVPLEEDTKSAHSAGSRSRQLSSSHRDDEERHYRSRSGRDDRLDPRRSHRDEYSSPRDDHRRRDHVDSPREDARRHEPRYEAPPAKPRTPTPPPMTEEEHEMRSVFVSQLAARIGDQQLHAFFENQAGPVREAKVIVDRISRRSKGVGYVEFMELETVQRALALSGMKVLGVPIQVQYTEAEKNRQASTAQSSYGALMDAGFTIPAGSDATPSGAVPYNVLYVGSLNYSLTADDMREVFTPFGAVASVDLQTDPGSGKSKGYCYVQFYKHVDAIHAREKMNGFQLAGRQLRISTISERNAILPPMSRSGPVALGDGEIGPNLNNIGRIELMQKLARTDAASNQPPPTVMRPNIPTAASRCILLKNMFDPAEETEPTWDTDLRDDVKEEIQSKYGAVAELVVQRDSTEGAIYLKMEDTNGAAKALSGLNGRWLITAVDERSRLLTSLTQSLMLTSADDRSTQNNRKSEKDKEIAIKHRRHVFDLLKVVARLTRDLQVYRHACSYIFPFRTLTEPLKYESVDIDFMIPHNIKLLAYLSNKPDLCVLIRELRINSSMIPPKPDEARESHKLVREVMKIAKQLQVLTNVCLELPCATTDLFSCCLPHMQLKDSIEHSLNQVISVLNKSRGALKELRLFDHDIAAAEPFLLSDRLASRLAGATFWLHLRSISLVGLWFGETAMQAFLGGIDHTQRLRNLDLSLTETIELCDIGKLTILSKLARLRIIWDGPERSKGAIKTFVVKLATSMSALRYVWSDTDQYTIERLSAKLERLIKPRVTLIEHETAELLWQRH</sequence>
<dbReference type="Pfam" id="PF00076">
    <property type="entry name" value="RRM_1"/>
    <property type="match status" value="2"/>
</dbReference>
<dbReference type="InterPro" id="IPR000504">
    <property type="entry name" value="RRM_dom"/>
</dbReference>
<dbReference type="Pfam" id="PF15519">
    <property type="entry name" value="RBM39linker"/>
    <property type="match status" value="1"/>
</dbReference>
<feature type="domain" description="RRM" evidence="6">
    <location>
        <begin position="389"/>
        <end position="467"/>
    </location>
</feature>
<evidence type="ECO:0000256" key="5">
    <source>
        <dbReference type="SAM" id="MobiDB-lite"/>
    </source>
</evidence>
<dbReference type="SUPFAM" id="SSF54928">
    <property type="entry name" value="RNA-binding domain, RBD"/>
    <property type="match status" value="2"/>
</dbReference>
<reference evidence="7 8" key="1">
    <citation type="journal article" date="2011" name="J. Gen. Appl. Microbiol.">
        <title>Draft genome sequencing of the enigmatic basidiomycete Mixia osmundae.</title>
        <authorList>
            <person name="Nishida H."/>
            <person name="Nagatsuka Y."/>
            <person name="Sugiyama J."/>
        </authorList>
    </citation>
    <scope>NUCLEOTIDE SEQUENCE [LARGE SCALE GENOMIC DNA]</scope>
    <source>
        <strain evidence="8">CBS 9802 / IAM 14324 / JCM 22182 / KY 12970</strain>
    </source>
</reference>
<dbReference type="InterPro" id="IPR012677">
    <property type="entry name" value="Nucleotide-bd_a/b_plait_sf"/>
</dbReference>
<evidence type="ECO:0000313" key="7">
    <source>
        <dbReference type="EMBL" id="GAA95989.1"/>
    </source>
</evidence>
<comment type="caution">
    <text evidence="7">The sequence shown here is derived from an EMBL/GenBank/DDBJ whole genome shotgun (WGS) entry which is preliminary data.</text>
</comment>
<dbReference type="Proteomes" id="UP000009131">
    <property type="component" value="Unassembled WGS sequence"/>
</dbReference>
<dbReference type="PROSITE" id="PS50102">
    <property type="entry name" value="RRM"/>
    <property type="match status" value="3"/>
</dbReference>